<accession>A2Q0G2</accession>
<protein>
    <submittedName>
        <fullName evidence="1">Repeat element protein-c3.1</fullName>
    </submittedName>
</protein>
<reference evidence="1 2" key="1">
    <citation type="journal article" date="2007" name="Virology">
        <title>Shared and species-specific features among ichnovirus genomes.</title>
        <authorList>
            <person name="Tanaka K."/>
            <person name="Lapointe R."/>
            <person name="Barney W.E."/>
            <person name="Makkay A.M."/>
            <person name="Stoltz D."/>
            <person name="Cusson M."/>
            <person name="Webb B.A."/>
        </authorList>
    </citation>
    <scope>NUCLEOTIDE SEQUENCE [LARGE SCALE GENOMIC DNA]</scope>
</reference>
<dbReference type="EMBL" id="AB291181">
    <property type="protein sequence ID" value="BAF45677.1"/>
    <property type="molecule type" value="Genomic_DNA"/>
</dbReference>
<dbReference type="Proteomes" id="UP000204242">
    <property type="component" value="Genome"/>
</dbReference>
<dbReference type="GeneID" id="5076323"/>
<dbReference type="KEGG" id="vg:5076323"/>
<evidence type="ECO:0000313" key="2">
    <source>
        <dbReference type="Proteomes" id="UP000204242"/>
    </source>
</evidence>
<name>A2Q0G2_9VIRU</name>
<dbReference type="OrthoDB" id="20at10482"/>
<organism evidence="1 2">
    <name type="scientific">Ichnoviriform fugitivi</name>
    <dbReference type="NCBI Taxonomy" id="265522"/>
    <lineage>
        <taxon>Viruses</taxon>
        <taxon>Viruses incertae sedis</taxon>
        <taxon>Polydnaviriformidae</taxon>
        <taxon>Ichnoviriform</taxon>
    </lineage>
</organism>
<proteinExistence type="predicted"/>
<evidence type="ECO:0000313" key="1">
    <source>
        <dbReference type="EMBL" id="BAF45677.1"/>
    </source>
</evidence>
<dbReference type="InterPro" id="IPR021982">
    <property type="entry name" value="REEP_Ichnovirus"/>
</dbReference>
<dbReference type="RefSeq" id="YP_001031274.1">
    <property type="nucleotide sequence ID" value="NC_008971.1"/>
</dbReference>
<sequence length="262" mass="31578">MTLKHTVHFERPNDCNVSGYFRDRTKHWFKSRYIYKQSNTNIMARRQSEPQKFLLPCEIFVFMSKFLEFEDYRNFIRAFMPNGEENEYIRKILWRLSTHKYFATFCNKKQLEIEYNFDPARNPEDRVLVNLESLLPIFGGVVPPGTSQFTSLTRLYDFVKFHVHLNMCSDQHYSSCFCIQILEDEDFTRSLQECRFGHFHHFCWRHVAWWLDDLNISIISKESKQAPIRLSIKSPIILRNRISCLCRLNRRTRECSCTKSWP</sequence>
<dbReference type="Pfam" id="PF12132">
    <property type="entry name" value="DUF3587"/>
    <property type="match status" value="1"/>
</dbReference>